<dbReference type="FunFam" id="4.10.1000.30:FF:000002">
    <property type="entry name" value="Nuclear polyadenylated RNA-binding protein Nab2"/>
    <property type="match status" value="1"/>
</dbReference>
<dbReference type="AlphaFoldDB" id="A0A9W9K221"/>
<evidence type="ECO:0000313" key="10">
    <source>
        <dbReference type="EMBL" id="KAJ5090163.1"/>
    </source>
</evidence>
<reference evidence="10" key="1">
    <citation type="submission" date="2022-11" db="EMBL/GenBank/DDBJ databases">
        <authorList>
            <person name="Petersen C."/>
        </authorList>
    </citation>
    <scope>NUCLEOTIDE SEQUENCE</scope>
    <source>
        <strain evidence="10">IBT 30761</strain>
    </source>
</reference>
<dbReference type="GO" id="GO:0043488">
    <property type="term" value="P:regulation of mRNA stability"/>
    <property type="evidence" value="ECO:0007669"/>
    <property type="project" value="InterPro"/>
</dbReference>
<dbReference type="GO" id="GO:0005737">
    <property type="term" value="C:cytoplasm"/>
    <property type="evidence" value="ECO:0007669"/>
    <property type="project" value="TreeGrafter"/>
</dbReference>
<proteinExistence type="inferred from homology"/>
<dbReference type="FunFam" id="4.10.1000.40:FF:000002">
    <property type="entry name" value="Nuclear polyadenylated RNA-binding protein Nab2"/>
    <property type="match status" value="1"/>
</dbReference>
<keyword evidence="3" id="KW-0479">Metal-binding</keyword>
<dbReference type="PANTHER" id="PTHR14738">
    <property type="entry name" value="ZINC FINGER CCCH DOMAIN-CONTAINING PROTEIN 14"/>
    <property type="match status" value="1"/>
</dbReference>
<comment type="caution">
    <text evidence="10">The sequence shown here is derived from an EMBL/GenBank/DDBJ whole genome shotgun (WGS) entry which is preliminary data.</text>
</comment>
<keyword evidence="6" id="KW-0862">Zinc</keyword>
<dbReference type="InterPro" id="IPR040366">
    <property type="entry name" value="Nab2/ZC3H14"/>
</dbReference>
<dbReference type="GO" id="GO:0008143">
    <property type="term" value="F:poly(A) binding"/>
    <property type="evidence" value="ECO:0007669"/>
    <property type="project" value="InterPro"/>
</dbReference>
<evidence type="ECO:0000256" key="6">
    <source>
        <dbReference type="ARBA" id="ARBA00022833"/>
    </source>
</evidence>
<name>A0A9W9K221_9EURO</name>
<dbReference type="OrthoDB" id="438553at2759"/>
<keyword evidence="11" id="KW-1185">Reference proteome</keyword>
<keyword evidence="4" id="KW-0677">Repeat</keyword>
<feature type="region of interest" description="Disordered" evidence="8">
    <location>
        <begin position="178"/>
        <end position="265"/>
    </location>
</feature>
<feature type="compositionally biased region" description="Polar residues" evidence="8">
    <location>
        <begin position="584"/>
        <end position="594"/>
    </location>
</feature>
<dbReference type="Proteomes" id="UP001149074">
    <property type="component" value="Unassembled WGS sequence"/>
</dbReference>
<comment type="subcellular location">
    <subcellularLocation>
        <location evidence="1">Nucleus</location>
    </subcellularLocation>
</comment>
<evidence type="ECO:0000313" key="11">
    <source>
        <dbReference type="Proteomes" id="UP001149074"/>
    </source>
</evidence>
<gene>
    <name evidence="10" type="ORF">N7532_008847</name>
</gene>
<evidence type="ECO:0000256" key="3">
    <source>
        <dbReference type="ARBA" id="ARBA00022723"/>
    </source>
</evidence>
<keyword evidence="5" id="KW-0863">Zinc-finger</keyword>
<dbReference type="Pfam" id="PF22683">
    <property type="entry name" value="Nab2-like_zf-CCCH"/>
    <property type="match status" value="1"/>
</dbReference>
<dbReference type="Pfam" id="PF14608">
    <property type="entry name" value="zf-CCCH_2"/>
    <property type="match status" value="3"/>
</dbReference>
<reference evidence="10" key="2">
    <citation type="journal article" date="2023" name="IMA Fungus">
        <title>Comparative genomic study of the Penicillium genus elucidates a diverse pangenome and 15 lateral gene transfer events.</title>
        <authorList>
            <person name="Petersen C."/>
            <person name="Sorensen T."/>
            <person name="Nielsen M.R."/>
            <person name="Sondergaard T.E."/>
            <person name="Sorensen J.L."/>
            <person name="Fitzpatrick D.A."/>
            <person name="Frisvad J.C."/>
            <person name="Nielsen K.L."/>
        </authorList>
    </citation>
    <scope>NUCLEOTIDE SEQUENCE</scope>
    <source>
        <strain evidence="10">IBT 30761</strain>
    </source>
</reference>
<evidence type="ECO:0000256" key="8">
    <source>
        <dbReference type="SAM" id="MobiDB-lite"/>
    </source>
</evidence>
<feature type="region of interest" description="Disordered" evidence="8">
    <location>
        <begin position="546"/>
        <end position="594"/>
    </location>
</feature>
<dbReference type="GO" id="GO:0005634">
    <property type="term" value="C:nucleus"/>
    <property type="evidence" value="ECO:0007669"/>
    <property type="project" value="UniProtKB-SubCell"/>
</dbReference>
<evidence type="ECO:0000256" key="4">
    <source>
        <dbReference type="ARBA" id="ARBA00022737"/>
    </source>
</evidence>
<feature type="region of interest" description="Disordered" evidence="8">
    <location>
        <begin position="355"/>
        <end position="415"/>
    </location>
</feature>
<dbReference type="GeneID" id="81360318"/>
<evidence type="ECO:0000256" key="5">
    <source>
        <dbReference type="ARBA" id="ARBA00022771"/>
    </source>
</evidence>
<evidence type="ECO:0000256" key="2">
    <source>
        <dbReference type="ARBA" id="ARBA00008423"/>
    </source>
</evidence>
<dbReference type="EMBL" id="JAPQKI010000009">
    <property type="protein sequence ID" value="KAJ5090163.1"/>
    <property type="molecule type" value="Genomic_DNA"/>
</dbReference>
<dbReference type="GO" id="GO:0008270">
    <property type="term" value="F:zinc ion binding"/>
    <property type="evidence" value="ECO:0007669"/>
    <property type="project" value="UniProtKB-KW"/>
</dbReference>
<feature type="domain" description="Nab2-like CCCH zinc finger" evidence="9">
    <location>
        <begin position="523"/>
        <end position="542"/>
    </location>
</feature>
<dbReference type="Gene3D" id="4.10.1000.40">
    <property type="match status" value="1"/>
</dbReference>
<accession>A0A9W9K221</accession>
<evidence type="ECO:0000259" key="9">
    <source>
        <dbReference type="Pfam" id="PF22683"/>
    </source>
</evidence>
<dbReference type="InterPro" id="IPR055046">
    <property type="entry name" value="Nab2-like_Znf-CCCH"/>
</dbReference>
<comment type="similarity">
    <text evidence="2">Belongs to the ZC3H14 family.</text>
</comment>
<keyword evidence="7" id="KW-0539">Nucleus</keyword>
<protein>
    <recommendedName>
        <fullName evidence="9">Nab2-like CCCH zinc finger domain-containing protein</fullName>
    </recommendedName>
</protein>
<organism evidence="10 11">
    <name type="scientific">Penicillium argentinense</name>
    <dbReference type="NCBI Taxonomy" id="1131581"/>
    <lineage>
        <taxon>Eukaryota</taxon>
        <taxon>Fungi</taxon>
        <taxon>Dikarya</taxon>
        <taxon>Ascomycota</taxon>
        <taxon>Pezizomycotina</taxon>
        <taxon>Eurotiomycetes</taxon>
        <taxon>Eurotiomycetidae</taxon>
        <taxon>Eurotiales</taxon>
        <taxon>Aspergillaceae</taxon>
        <taxon>Penicillium</taxon>
    </lineage>
</organism>
<dbReference type="RefSeq" id="XP_056472145.1">
    <property type="nucleotide sequence ID" value="XM_056621339.1"/>
</dbReference>
<dbReference type="PANTHER" id="PTHR14738:SF29">
    <property type="entry name" value="ZINC FINGER CCCH DOMAIN-CONTAINING PROTEIN 14"/>
    <property type="match status" value="1"/>
</dbReference>
<sequence>MSAAFLIAFTLHDEALSRTPNQAPLSLQFFRENTGTGQEHPQIPFFARADSVGIPPRLLVAHRTDRRSLTYPPTQYPLLDPPFLAFNMLPTIVQHSPLAVAIANACQPKVVEMGWEVDGNQESALIDYIVLMLINGKSREQLANELSNDFLGLDEGDTQALEFSNWLFDQVQILNEQINGPSAGSNGGQTGQENASAPALNPGATGFQMPGGDAGGDAEMGDAGDSMLVEPPRWSLEPTTHSIPSYIFSPPSGPKAMRNDRGGRGGRGRMFNQINQHMNRGDSALHRVQGQQGAGRIGGNGRGGMRGNRNNMARGGRNMSGHMGMQGNMMSPENQYQLMQMMADHAQMMSQMMPGFVPPPAINPSFQNPGQQGRPPFDRAQRGRGGKRGQNQRNRGGEGGDVDMDTTMGGGEQGENEGVCRFNLRCTRADCELAHQSPAAPPGTSIDITDNCSFGAACKNRKCTGRHPSPAVKSAHQAEEMCRFFPHCTNPHCHFKHPSMPLCHNGADCKTEGCKFTHLQTPCKFNPCMNRICPYKHAEGQRGNIGDKVWTPKSGTHVSERKFVQDESAPEELIKPDQPATEAPTETQNMETTA</sequence>
<dbReference type="Gene3D" id="4.10.1000.30">
    <property type="match status" value="1"/>
</dbReference>
<evidence type="ECO:0000256" key="1">
    <source>
        <dbReference type="ARBA" id="ARBA00004123"/>
    </source>
</evidence>
<evidence type="ECO:0000256" key="7">
    <source>
        <dbReference type="ARBA" id="ARBA00023242"/>
    </source>
</evidence>